<organism evidence="3 4">
    <name type="scientific">Candidatus Colwellbacteria bacterium RIFCSPHIGHO2_02_FULL_43_15</name>
    <dbReference type="NCBI Taxonomy" id="1797686"/>
    <lineage>
        <taxon>Bacteria</taxon>
        <taxon>Candidatus Colwelliibacteriota</taxon>
    </lineage>
</organism>
<feature type="transmembrane region" description="Helical" evidence="2">
    <location>
        <begin position="6"/>
        <end position="27"/>
    </location>
</feature>
<name>A0A1G1Z0G4_9BACT</name>
<dbReference type="Proteomes" id="UP000178651">
    <property type="component" value="Unassembled WGS sequence"/>
</dbReference>
<comment type="caution">
    <text evidence="3">The sequence shown here is derived from an EMBL/GenBank/DDBJ whole genome shotgun (WGS) entry which is preliminary data.</text>
</comment>
<feature type="compositionally biased region" description="Gly residues" evidence="1">
    <location>
        <begin position="56"/>
        <end position="67"/>
    </location>
</feature>
<proteinExistence type="predicted"/>
<sequence length="67" mass="6724">MNGNNLKLIIGIIVATLLVVAGLYYYVAIYGSSPYNAAEIDIPNVETPPQPSSTGTSGGDGGGGSPP</sequence>
<evidence type="ECO:0000256" key="1">
    <source>
        <dbReference type="SAM" id="MobiDB-lite"/>
    </source>
</evidence>
<gene>
    <name evidence="3" type="ORF">A3D47_01575</name>
</gene>
<dbReference type="AlphaFoldDB" id="A0A1G1Z0G4"/>
<dbReference type="EMBL" id="MHIU01000035">
    <property type="protein sequence ID" value="OGY57380.1"/>
    <property type="molecule type" value="Genomic_DNA"/>
</dbReference>
<keyword evidence="2" id="KW-0812">Transmembrane</keyword>
<keyword evidence="2" id="KW-0472">Membrane</keyword>
<evidence type="ECO:0000313" key="4">
    <source>
        <dbReference type="Proteomes" id="UP000178651"/>
    </source>
</evidence>
<keyword evidence="2" id="KW-1133">Transmembrane helix</keyword>
<evidence type="ECO:0000313" key="3">
    <source>
        <dbReference type="EMBL" id="OGY57380.1"/>
    </source>
</evidence>
<protein>
    <submittedName>
        <fullName evidence="3">Uncharacterized protein</fullName>
    </submittedName>
</protein>
<evidence type="ECO:0000256" key="2">
    <source>
        <dbReference type="SAM" id="Phobius"/>
    </source>
</evidence>
<accession>A0A1G1Z0G4</accession>
<reference evidence="3 4" key="1">
    <citation type="journal article" date="2016" name="Nat. Commun.">
        <title>Thousands of microbial genomes shed light on interconnected biogeochemical processes in an aquifer system.</title>
        <authorList>
            <person name="Anantharaman K."/>
            <person name="Brown C.T."/>
            <person name="Hug L.A."/>
            <person name="Sharon I."/>
            <person name="Castelle C.J."/>
            <person name="Probst A.J."/>
            <person name="Thomas B.C."/>
            <person name="Singh A."/>
            <person name="Wilkins M.J."/>
            <person name="Karaoz U."/>
            <person name="Brodie E.L."/>
            <person name="Williams K.H."/>
            <person name="Hubbard S.S."/>
            <person name="Banfield J.F."/>
        </authorList>
    </citation>
    <scope>NUCLEOTIDE SEQUENCE [LARGE SCALE GENOMIC DNA]</scope>
</reference>
<feature type="region of interest" description="Disordered" evidence="1">
    <location>
        <begin position="41"/>
        <end position="67"/>
    </location>
</feature>